<evidence type="ECO:0000256" key="2">
    <source>
        <dbReference type="ARBA" id="ARBA00022552"/>
    </source>
</evidence>
<protein>
    <recommendedName>
        <fullName evidence="6">Ribosomal RNA small subunit methyltransferase I</fullName>
        <ecNumber evidence="6">2.1.1.198</ecNumber>
    </recommendedName>
    <alternativeName>
        <fullName evidence="6">16S rRNA 2'-O-ribose C1402 methyltransferase</fullName>
    </alternativeName>
    <alternativeName>
        <fullName evidence="6">rRNA (cytidine-2'-O-)-methyltransferase RsmI</fullName>
    </alternativeName>
</protein>
<dbReference type="AlphaFoldDB" id="A0A1K1TQR2"/>
<dbReference type="EMBL" id="FPJW01000001">
    <property type="protein sequence ID" value="SFX02878.1"/>
    <property type="molecule type" value="Genomic_DNA"/>
</dbReference>
<dbReference type="Proteomes" id="UP000182350">
    <property type="component" value="Unassembled WGS sequence"/>
</dbReference>
<feature type="region of interest" description="Disordered" evidence="7">
    <location>
        <begin position="20"/>
        <end position="40"/>
    </location>
</feature>
<name>A0A1K1TQR2_9GAMM</name>
<comment type="subcellular location">
    <subcellularLocation>
        <location evidence="6">Cytoplasm</location>
    </subcellularLocation>
</comment>
<dbReference type="Gene3D" id="3.40.1010.10">
    <property type="entry name" value="Cobalt-precorrin-4 Transmethylase, Domain 1"/>
    <property type="match status" value="1"/>
</dbReference>
<dbReference type="FunFam" id="3.30.950.10:FF:000002">
    <property type="entry name" value="Ribosomal RNA small subunit methyltransferase I"/>
    <property type="match status" value="1"/>
</dbReference>
<evidence type="ECO:0000259" key="8">
    <source>
        <dbReference type="Pfam" id="PF00590"/>
    </source>
</evidence>
<keyword evidence="5 6" id="KW-0949">S-adenosyl-L-methionine</keyword>
<dbReference type="Gene3D" id="3.30.950.10">
    <property type="entry name" value="Methyltransferase, Cobalt-precorrin-4 Transmethylase, Domain 2"/>
    <property type="match status" value="1"/>
</dbReference>
<dbReference type="InterPro" id="IPR018063">
    <property type="entry name" value="SAM_MeTrfase_RsmI_CS"/>
</dbReference>
<reference evidence="10 11" key="1">
    <citation type="submission" date="2016-11" db="EMBL/GenBank/DDBJ databases">
        <authorList>
            <person name="Jaros S."/>
            <person name="Januszkiewicz K."/>
            <person name="Wedrychowicz H."/>
        </authorList>
    </citation>
    <scope>NUCLEOTIDE SEQUENCE [LARGE SCALE GENOMIC DNA]</scope>
    <source>
        <strain evidence="10 11">DSM 21637</strain>
    </source>
</reference>
<dbReference type="GO" id="GO:0070677">
    <property type="term" value="F:rRNA (cytosine-2'-O-)-methyltransferase activity"/>
    <property type="evidence" value="ECO:0007669"/>
    <property type="project" value="UniProtKB-UniRule"/>
</dbReference>
<dbReference type="PANTHER" id="PTHR46111:SF1">
    <property type="entry name" value="RIBOSOMAL RNA SMALL SUBUNIT METHYLTRANSFERASE I"/>
    <property type="match status" value="1"/>
</dbReference>
<dbReference type="PROSITE" id="PS01296">
    <property type="entry name" value="RSMI"/>
    <property type="match status" value="1"/>
</dbReference>
<dbReference type="STRING" id="1122209.SAMN02745752_00272"/>
<evidence type="ECO:0000256" key="6">
    <source>
        <dbReference type="HAMAP-Rule" id="MF_01877"/>
    </source>
</evidence>
<dbReference type="PANTHER" id="PTHR46111">
    <property type="entry name" value="RIBOSOMAL RNA SMALL SUBUNIT METHYLTRANSFERASE I"/>
    <property type="match status" value="1"/>
</dbReference>
<evidence type="ECO:0000256" key="4">
    <source>
        <dbReference type="ARBA" id="ARBA00022679"/>
    </source>
</evidence>
<feature type="domain" description="Tetrapyrrole methylase" evidence="8">
    <location>
        <begin position="48"/>
        <end position="247"/>
    </location>
</feature>
<dbReference type="InterPro" id="IPR035996">
    <property type="entry name" value="4pyrrol_Methylase_sf"/>
</dbReference>
<dbReference type="HAMAP" id="MF_01877">
    <property type="entry name" value="16SrRNA_methyltr_I"/>
    <property type="match status" value="1"/>
</dbReference>
<dbReference type="SUPFAM" id="SSF53790">
    <property type="entry name" value="Tetrapyrrole methylase"/>
    <property type="match status" value="1"/>
</dbReference>
<keyword evidence="2 6" id="KW-0698">rRNA processing</keyword>
<keyword evidence="3 6" id="KW-0489">Methyltransferase</keyword>
<gene>
    <name evidence="6" type="primary">rsmI</name>
    <name evidence="10" type="ORF">SAMN02745752_00272</name>
</gene>
<keyword evidence="11" id="KW-1185">Reference proteome</keyword>
<proteinExistence type="inferred from homology"/>
<evidence type="ECO:0000256" key="1">
    <source>
        <dbReference type="ARBA" id="ARBA00022490"/>
    </source>
</evidence>
<keyword evidence="4 6" id="KW-0808">Transferase</keyword>
<dbReference type="CDD" id="cd11648">
    <property type="entry name" value="RsmI"/>
    <property type="match status" value="1"/>
</dbReference>
<sequence length="325" mass="35781">MPARQAEKFNVTLVDPFMTHKTQDAEPLDDQAADPAASREHNKKTAALYVVATPIGNLDDFTDRARNILQQVDLIAAEDTRHTGRLLDHYGIRARLVSLHDHNESGRATQLLSHLQAGASVALVSDAGTPLISDPGFHLVQAVREAGYPVVPVPGACALIAALSVSGLPTDRFFFAGFLPAKDQARRDQLQALQQQQGTLVFYESPHRILDSLKAMAEVLGKERRACLGREITKRFETFLSGRLDELLQQVLSDANQQKGEFVLLVEGFTGQSADQAWVEACRWLQELQQEMPPSRACALVARMTGVKKKALYQWMLEQEASGSA</sequence>
<dbReference type="Pfam" id="PF23016">
    <property type="entry name" value="RsmI_C"/>
    <property type="match status" value="1"/>
</dbReference>
<comment type="catalytic activity">
    <reaction evidence="6">
        <text>cytidine(1402) in 16S rRNA + S-adenosyl-L-methionine = 2'-O-methylcytidine(1402) in 16S rRNA + S-adenosyl-L-homocysteine + H(+)</text>
        <dbReference type="Rhea" id="RHEA:42924"/>
        <dbReference type="Rhea" id="RHEA-COMP:10285"/>
        <dbReference type="Rhea" id="RHEA-COMP:10286"/>
        <dbReference type="ChEBI" id="CHEBI:15378"/>
        <dbReference type="ChEBI" id="CHEBI:57856"/>
        <dbReference type="ChEBI" id="CHEBI:59789"/>
        <dbReference type="ChEBI" id="CHEBI:74495"/>
        <dbReference type="ChEBI" id="CHEBI:82748"/>
        <dbReference type="EC" id="2.1.1.198"/>
    </reaction>
</comment>
<feature type="domain" description="RsmI HTH" evidence="9">
    <location>
        <begin position="277"/>
        <end position="319"/>
    </location>
</feature>
<organism evidence="10 11">
    <name type="scientific">Marinospirillum alkaliphilum DSM 21637</name>
    <dbReference type="NCBI Taxonomy" id="1122209"/>
    <lineage>
        <taxon>Bacteria</taxon>
        <taxon>Pseudomonadati</taxon>
        <taxon>Pseudomonadota</taxon>
        <taxon>Gammaproteobacteria</taxon>
        <taxon>Oceanospirillales</taxon>
        <taxon>Oceanospirillaceae</taxon>
        <taxon>Marinospirillum</taxon>
    </lineage>
</organism>
<evidence type="ECO:0000313" key="10">
    <source>
        <dbReference type="EMBL" id="SFX02878.1"/>
    </source>
</evidence>
<keyword evidence="1 6" id="KW-0963">Cytoplasm</keyword>
<comment type="similarity">
    <text evidence="6">Belongs to the methyltransferase superfamily. RsmI family.</text>
</comment>
<dbReference type="InterPro" id="IPR014777">
    <property type="entry name" value="4pyrrole_Mease_sub1"/>
</dbReference>
<evidence type="ECO:0000313" key="11">
    <source>
        <dbReference type="Proteomes" id="UP000182350"/>
    </source>
</evidence>
<dbReference type="InterPro" id="IPR008189">
    <property type="entry name" value="rRNA_ssu_MeTfrase_I"/>
</dbReference>
<dbReference type="FunFam" id="3.40.1010.10:FF:000002">
    <property type="entry name" value="Ribosomal RNA small subunit methyltransferase I"/>
    <property type="match status" value="1"/>
</dbReference>
<evidence type="ECO:0000256" key="3">
    <source>
        <dbReference type="ARBA" id="ARBA00022603"/>
    </source>
</evidence>
<accession>A0A1K1TQR2</accession>
<dbReference type="NCBIfam" id="TIGR00096">
    <property type="entry name" value="16S rRNA (cytidine(1402)-2'-O)-methyltransferase"/>
    <property type="match status" value="1"/>
</dbReference>
<evidence type="ECO:0000256" key="7">
    <source>
        <dbReference type="SAM" id="MobiDB-lite"/>
    </source>
</evidence>
<dbReference type="InterPro" id="IPR014776">
    <property type="entry name" value="4pyrrole_Mease_sub2"/>
</dbReference>
<dbReference type="Pfam" id="PF00590">
    <property type="entry name" value="TP_methylase"/>
    <property type="match status" value="1"/>
</dbReference>
<dbReference type="EC" id="2.1.1.198" evidence="6"/>
<comment type="function">
    <text evidence="6">Catalyzes the 2'-O-methylation of the ribose of cytidine 1402 (C1402) in 16S rRNA.</text>
</comment>
<dbReference type="InterPro" id="IPR053910">
    <property type="entry name" value="RsmI_HTH"/>
</dbReference>
<dbReference type="PIRSF" id="PIRSF005917">
    <property type="entry name" value="MTase_YraL"/>
    <property type="match status" value="1"/>
</dbReference>
<dbReference type="GO" id="GO:0005737">
    <property type="term" value="C:cytoplasm"/>
    <property type="evidence" value="ECO:0007669"/>
    <property type="project" value="UniProtKB-SubCell"/>
</dbReference>
<evidence type="ECO:0000259" key="9">
    <source>
        <dbReference type="Pfam" id="PF23016"/>
    </source>
</evidence>
<evidence type="ECO:0000256" key="5">
    <source>
        <dbReference type="ARBA" id="ARBA00022691"/>
    </source>
</evidence>
<dbReference type="InterPro" id="IPR000878">
    <property type="entry name" value="4pyrrol_Mease"/>
</dbReference>